<evidence type="ECO:0000313" key="3">
    <source>
        <dbReference type="Proteomes" id="UP000242525"/>
    </source>
</evidence>
<name>A0A0J9XI10_GEOCN</name>
<evidence type="ECO:0000313" key="2">
    <source>
        <dbReference type="EMBL" id="CDO56980.1"/>
    </source>
</evidence>
<feature type="compositionally biased region" description="Low complexity" evidence="1">
    <location>
        <begin position="52"/>
        <end position="85"/>
    </location>
</feature>
<feature type="region of interest" description="Disordered" evidence="1">
    <location>
        <begin position="52"/>
        <end position="89"/>
    </location>
</feature>
<organism evidence="2 3">
    <name type="scientific">Geotrichum candidum</name>
    <name type="common">Oospora lactis</name>
    <name type="synonym">Dipodascus geotrichum</name>
    <dbReference type="NCBI Taxonomy" id="1173061"/>
    <lineage>
        <taxon>Eukaryota</taxon>
        <taxon>Fungi</taxon>
        <taxon>Dikarya</taxon>
        <taxon>Ascomycota</taxon>
        <taxon>Saccharomycotina</taxon>
        <taxon>Dipodascomycetes</taxon>
        <taxon>Dipodascales</taxon>
        <taxon>Dipodascaceae</taxon>
        <taxon>Geotrichum</taxon>
    </lineage>
</organism>
<gene>
    <name evidence="2" type="ORF">BN980_GECA18s00450g</name>
</gene>
<feature type="region of interest" description="Disordered" evidence="1">
    <location>
        <begin position="133"/>
        <end position="163"/>
    </location>
</feature>
<dbReference type="STRING" id="1173061.A0A0J9XI10"/>
<dbReference type="PANTHER" id="PTHR12774:SF2">
    <property type="entry name" value="PEROXISOMAL BIOGENESIS FACTOR 19"/>
    <property type="match status" value="1"/>
</dbReference>
<sequence>MSNTAKPVLEDRDDLDDLDDFLDEFSDQILSAPPGAGVTNTATPAASAATVELDSAGSAAAPTPAKSAAQAAPPAAASNAEAYPPTEDIDLDEFETMFASKLKVGMESLVQELGDSTDTQQQFEAMLKEISKITEPDSKRSPAAATTKAAPASTTSTTGEKVNFQDTISQTMNRLNESKQEIDKSVLESADDDFLAKMMKDLESAMGSGDGSDMDMSKLINEMLEQMASKEILYEPMKEMYDKYPAWMEENEKKISADDRSRYLNQYRIISDVVLRFEKPEYSDDNEVDRKYITALMEQMQSSGAPPPELMGDLASGSIPGLDMGADGLPKVPGDLDGCPTQ</sequence>
<dbReference type="PANTHER" id="PTHR12774">
    <property type="entry name" value="PEROXISOMAL BIOGENESIS FACTOR 19"/>
    <property type="match status" value="1"/>
</dbReference>
<dbReference type="GO" id="GO:0045046">
    <property type="term" value="P:protein import into peroxisome membrane"/>
    <property type="evidence" value="ECO:0007669"/>
    <property type="project" value="TreeGrafter"/>
</dbReference>
<dbReference type="InterPro" id="IPR038322">
    <property type="entry name" value="Pex19_C_sf"/>
</dbReference>
<keyword evidence="2" id="KW-0675">Receptor</keyword>
<feature type="compositionally biased region" description="Low complexity" evidence="1">
    <location>
        <begin position="141"/>
        <end position="158"/>
    </location>
</feature>
<dbReference type="OrthoDB" id="21292at2759"/>
<dbReference type="AlphaFoldDB" id="A0A0J9XI10"/>
<feature type="region of interest" description="Disordered" evidence="1">
    <location>
        <begin position="322"/>
        <end position="342"/>
    </location>
</feature>
<evidence type="ECO:0000256" key="1">
    <source>
        <dbReference type="SAM" id="MobiDB-lite"/>
    </source>
</evidence>
<dbReference type="Proteomes" id="UP000242525">
    <property type="component" value="Unassembled WGS sequence"/>
</dbReference>
<dbReference type="Gene3D" id="1.20.120.900">
    <property type="entry name" value="Pex19, mPTS binding domain"/>
    <property type="match status" value="1"/>
</dbReference>
<comment type="caution">
    <text evidence="2">The sequence shown here is derived from an EMBL/GenBank/DDBJ whole genome shotgun (WGS) entry which is preliminary data.</text>
</comment>
<dbReference type="InterPro" id="IPR006708">
    <property type="entry name" value="Pex19"/>
</dbReference>
<proteinExistence type="predicted"/>
<accession>A0A0J9XI10</accession>
<reference evidence="2" key="1">
    <citation type="submission" date="2014-03" db="EMBL/GenBank/DDBJ databases">
        <authorList>
            <person name="Casaregola S."/>
        </authorList>
    </citation>
    <scope>NUCLEOTIDE SEQUENCE [LARGE SCALE GENOMIC DNA]</scope>
    <source>
        <strain evidence="2">CLIB 918</strain>
    </source>
</reference>
<dbReference type="GO" id="GO:0033328">
    <property type="term" value="F:peroxisome membrane targeting sequence binding"/>
    <property type="evidence" value="ECO:0007669"/>
    <property type="project" value="TreeGrafter"/>
</dbReference>
<dbReference type="Pfam" id="PF04614">
    <property type="entry name" value="Pex19"/>
    <property type="match status" value="1"/>
</dbReference>
<dbReference type="GO" id="GO:0005778">
    <property type="term" value="C:peroxisomal membrane"/>
    <property type="evidence" value="ECO:0007669"/>
    <property type="project" value="TreeGrafter"/>
</dbReference>
<dbReference type="EMBL" id="CCBN010000018">
    <property type="protein sequence ID" value="CDO56980.1"/>
    <property type="molecule type" value="Genomic_DNA"/>
</dbReference>
<keyword evidence="3" id="KW-1185">Reference proteome</keyword>
<protein>
    <submittedName>
        <fullName evidence="2">Similar to Saccharomyces cerevisiae YDL065C PEX19 Chaperone and import receptor for newly-synthesized class I peroxisomal membrane proteins (PMPs)</fullName>
    </submittedName>
</protein>